<dbReference type="SUPFAM" id="SSF51230">
    <property type="entry name" value="Single hybrid motif"/>
    <property type="match status" value="1"/>
</dbReference>
<accession>A0A520LJL3</accession>
<comment type="caution">
    <text evidence="3">The sequence shown here is derived from an EMBL/GenBank/DDBJ whole genome shotgun (WGS) entry which is preliminary data.</text>
</comment>
<dbReference type="PANTHER" id="PTHR45266">
    <property type="entry name" value="OXALOACETATE DECARBOXYLASE ALPHA CHAIN"/>
    <property type="match status" value="1"/>
</dbReference>
<dbReference type="Gene3D" id="2.40.50.100">
    <property type="match status" value="1"/>
</dbReference>
<dbReference type="InterPro" id="IPR050709">
    <property type="entry name" value="Biotin_Carboxyl_Carrier/Decarb"/>
</dbReference>
<organism evidence="3 4">
    <name type="scientific">SAR92 clade bacterium</name>
    <dbReference type="NCBI Taxonomy" id="2315479"/>
    <lineage>
        <taxon>Bacteria</taxon>
        <taxon>Pseudomonadati</taxon>
        <taxon>Pseudomonadota</taxon>
        <taxon>Gammaproteobacteria</taxon>
        <taxon>Cellvibrionales</taxon>
        <taxon>Porticoccaceae</taxon>
        <taxon>SAR92 clade</taxon>
    </lineage>
</organism>
<name>A0A520LJL3_9GAMM</name>
<dbReference type="PROSITE" id="PS50968">
    <property type="entry name" value="BIOTINYL_LIPOYL"/>
    <property type="match status" value="1"/>
</dbReference>
<evidence type="ECO:0000259" key="2">
    <source>
        <dbReference type="PROSITE" id="PS50968"/>
    </source>
</evidence>
<dbReference type="Proteomes" id="UP000318148">
    <property type="component" value="Unassembled WGS sequence"/>
</dbReference>
<protein>
    <submittedName>
        <fullName evidence="3">Acetyl-CoA carboxylase biotin carboxyl carrier protein subunit</fullName>
    </submittedName>
</protein>
<evidence type="ECO:0000256" key="1">
    <source>
        <dbReference type="ARBA" id="ARBA00023267"/>
    </source>
</evidence>
<dbReference type="InterPro" id="IPR000089">
    <property type="entry name" value="Biotin_lipoyl"/>
</dbReference>
<dbReference type="PANTHER" id="PTHR45266:SF3">
    <property type="entry name" value="OXALOACETATE DECARBOXYLASE ALPHA CHAIN"/>
    <property type="match status" value="1"/>
</dbReference>
<evidence type="ECO:0000313" key="4">
    <source>
        <dbReference type="Proteomes" id="UP000318148"/>
    </source>
</evidence>
<feature type="domain" description="Lipoyl-binding" evidence="2">
    <location>
        <begin position="1"/>
        <end position="71"/>
    </location>
</feature>
<proteinExistence type="predicted"/>
<keyword evidence="1" id="KW-0092">Biotin</keyword>
<dbReference type="AlphaFoldDB" id="A0A520LJL3"/>
<evidence type="ECO:0000313" key="3">
    <source>
        <dbReference type="EMBL" id="RZO02775.1"/>
    </source>
</evidence>
<dbReference type="CDD" id="cd06850">
    <property type="entry name" value="biotinyl_domain"/>
    <property type="match status" value="1"/>
</dbReference>
<gene>
    <name evidence="3" type="ORF">EVB02_04415</name>
</gene>
<reference evidence="3 4" key="1">
    <citation type="submission" date="2019-02" db="EMBL/GenBank/DDBJ databases">
        <title>Prokaryotic population dynamics and viral predation in marine succession experiment using metagenomics: the confinement effect.</title>
        <authorList>
            <person name="Haro-Moreno J.M."/>
            <person name="Rodriguez-Valera F."/>
            <person name="Lopez-Perez M."/>
        </authorList>
    </citation>
    <scope>NUCLEOTIDE SEQUENCE [LARGE SCALE GENOMIC DNA]</scope>
    <source>
        <strain evidence="3">MED-G169</strain>
    </source>
</reference>
<dbReference type="InterPro" id="IPR011053">
    <property type="entry name" value="Single_hybrid_motif"/>
</dbReference>
<sequence>MEKNINTHVAGQVWKLEVAEGDQVSKDQIICVIECMKMEIPVLAPVAGELSKWLVSSEDIVSEGQVIGILTAEE</sequence>
<dbReference type="EMBL" id="SHBO01000073">
    <property type="protein sequence ID" value="RZO02775.1"/>
    <property type="molecule type" value="Genomic_DNA"/>
</dbReference>
<dbReference type="Pfam" id="PF00364">
    <property type="entry name" value="Biotin_lipoyl"/>
    <property type="match status" value="1"/>
</dbReference>